<accession>A0AAU7CIC3</accession>
<feature type="domain" description="DUF3670" evidence="1">
    <location>
        <begin position="234"/>
        <end position="306"/>
    </location>
</feature>
<dbReference type="AlphaFoldDB" id="A0AAU7CIC3"/>
<keyword evidence="2" id="KW-0067">ATP-binding</keyword>
<reference evidence="2" key="1">
    <citation type="submission" date="2024-05" db="EMBL/GenBank/DDBJ databases">
        <title>Planctomycetes of the genus Singulisphaera possess chitinolytic capabilities.</title>
        <authorList>
            <person name="Ivanova A."/>
        </authorList>
    </citation>
    <scope>NUCLEOTIDE SEQUENCE</scope>
    <source>
        <strain evidence="2">Ch08T</strain>
    </source>
</reference>
<organism evidence="2">
    <name type="scientific">Singulisphaera sp. Ch08</name>
    <dbReference type="NCBI Taxonomy" id="3120278"/>
    <lineage>
        <taxon>Bacteria</taxon>
        <taxon>Pseudomonadati</taxon>
        <taxon>Planctomycetota</taxon>
        <taxon>Planctomycetia</taxon>
        <taxon>Isosphaerales</taxon>
        <taxon>Isosphaeraceae</taxon>
        <taxon>Singulisphaera</taxon>
    </lineage>
</organism>
<dbReference type="InterPro" id="IPR022138">
    <property type="entry name" value="DUF3670"/>
</dbReference>
<keyword evidence="2" id="KW-0547">Nucleotide-binding</keyword>
<dbReference type="GO" id="GO:0004386">
    <property type="term" value="F:helicase activity"/>
    <property type="evidence" value="ECO:0007669"/>
    <property type="project" value="UniProtKB-KW"/>
</dbReference>
<evidence type="ECO:0000313" key="2">
    <source>
        <dbReference type="EMBL" id="XBH05213.1"/>
    </source>
</evidence>
<dbReference type="Pfam" id="PF12419">
    <property type="entry name" value="DUF3670"/>
    <property type="match status" value="1"/>
</dbReference>
<evidence type="ECO:0000259" key="1">
    <source>
        <dbReference type="Pfam" id="PF12419"/>
    </source>
</evidence>
<gene>
    <name evidence="2" type="ORF">V5E97_04120</name>
</gene>
<name>A0AAU7CIC3_9BACT</name>
<dbReference type="EMBL" id="CP155447">
    <property type="protein sequence ID" value="XBH05213.1"/>
    <property type="molecule type" value="Genomic_DNA"/>
</dbReference>
<protein>
    <submittedName>
        <fullName evidence="2">SNF2 helicase-associated domain-containing protein</fullName>
    </submittedName>
</protein>
<sequence>MMHELTITPEGHLLVRETSLDSSDRKPSKRLLEAYGESPARGMLYSATIEMEAALPPPFEFARSIARLYLTNLCHAAIADPGGPVPELPPPAADFERAVLQAPPMTGLEYLSEPVLSNWWRDLDSLVRSEIESHPDGTQGYLRERNPQWRSVGRVTFHLAENKRNPDYPFAFLATFANGLTPQGKVKHEPLGRALQQYAGEQNREAMLTLLLPISRAAQSSELIRRLVDSGEIYHPLAWSPRDAYEFLKAVSLFESSGLIVRVPDWWNAQKPARPRVSVKVDTKNSAGIGVDSLLEFSVGVSLEEKR</sequence>
<keyword evidence="2" id="KW-0378">Hydrolase</keyword>
<proteinExistence type="predicted"/>
<keyword evidence="2" id="KW-0347">Helicase</keyword>